<sequence length="551" mass="58391">MTRRLTFLAAVVGCLAILLGCSIGFDGVVADKVPRSGGVPSTTAPAETGEDTADGAGPGGAAEGQPEDGAAVDGAGSPAQDEQWRGYWVDSFNEGIATPDEVRQMVADAQAVGANALVVQVARWYDCFCDDSSLPRTDADLDPGYDPLEEVVAQAHAAGIEVHAWVNATTMWSRSTPPAAPDHVYNTHAFSATGSDRWLNKRNDGVEKLGTMSYVDPANPAAVDYLVDGVVSIAQNYDIDGVNLDYIRYPDDSANSNANDWGYSETSLARFAAETGRSDVPAPSDPQFSDWRRQQVTNVVRKVYVGLYQNDPTDRLSVNAVTYGDGPITVGAFESTQPYLGVLQDWKGWLQDGIVDTVMTMNYKSHSSATSLRRFDEWNAALLEYAAGRHVVAGPGLYLNDIGESVAQTQRIADLGLGWNGYSYANVSDTAADSSDVAVDRAERAALTSALRSGVFANDVTVPRMTWKTDPSTGVASGTVDLRGGGPVDVVVRPADGSGEQKAVRTDASGWFAATGLEPDRYEVQAPGTDPSTVRVKAGEVAQAELSPADG</sequence>
<dbReference type="EMBL" id="CP101988">
    <property type="protein sequence ID" value="UUI74366.1"/>
    <property type="molecule type" value="Genomic_DNA"/>
</dbReference>
<proteinExistence type="predicted"/>
<evidence type="ECO:0000313" key="5">
    <source>
        <dbReference type="Proteomes" id="UP001316189"/>
    </source>
</evidence>
<evidence type="ECO:0000313" key="4">
    <source>
        <dbReference type="EMBL" id="UUI74366.1"/>
    </source>
</evidence>
<dbReference type="Gene3D" id="2.60.40.1120">
    <property type="entry name" value="Carboxypeptidase-like, regulatory domain"/>
    <property type="match status" value="1"/>
</dbReference>
<protein>
    <submittedName>
        <fullName evidence="4">Family 10 glycosylhydrolase</fullName>
    </submittedName>
</protein>
<evidence type="ECO:0000256" key="1">
    <source>
        <dbReference type="ARBA" id="ARBA00022729"/>
    </source>
</evidence>
<feature type="domain" description="Glycosyl hydrolase-like 10" evidence="3">
    <location>
        <begin position="85"/>
        <end position="380"/>
    </location>
</feature>
<accession>A0ABY5KY40</accession>
<dbReference type="RefSeq" id="WP_227569575.1">
    <property type="nucleotide sequence ID" value="NZ_CP101988.1"/>
</dbReference>
<keyword evidence="5" id="KW-1185">Reference proteome</keyword>
<organism evidence="4 5">
    <name type="scientific">Cellulomonas chengniuliangii</name>
    <dbReference type="NCBI Taxonomy" id="2968084"/>
    <lineage>
        <taxon>Bacteria</taxon>
        <taxon>Bacillati</taxon>
        <taxon>Actinomycetota</taxon>
        <taxon>Actinomycetes</taxon>
        <taxon>Micrococcales</taxon>
        <taxon>Cellulomonadaceae</taxon>
        <taxon>Cellulomonas</taxon>
    </lineage>
</organism>
<name>A0ABY5KY40_9CELL</name>
<dbReference type="Proteomes" id="UP001316189">
    <property type="component" value="Chromosome"/>
</dbReference>
<evidence type="ECO:0000256" key="2">
    <source>
        <dbReference type="SAM" id="MobiDB-lite"/>
    </source>
</evidence>
<dbReference type="Gene3D" id="3.20.20.80">
    <property type="entry name" value="Glycosidases"/>
    <property type="match status" value="1"/>
</dbReference>
<dbReference type="InterPro" id="IPR017853">
    <property type="entry name" value="GH"/>
</dbReference>
<evidence type="ECO:0000259" key="3">
    <source>
        <dbReference type="Pfam" id="PF02638"/>
    </source>
</evidence>
<dbReference type="SUPFAM" id="SSF51445">
    <property type="entry name" value="(Trans)glycosidases"/>
    <property type="match status" value="1"/>
</dbReference>
<dbReference type="PANTHER" id="PTHR43405">
    <property type="entry name" value="GLYCOSYL HYDROLASE DIGH"/>
    <property type="match status" value="1"/>
</dbReference>
<feature type="region of interest" description="Disordered" evidence="2">
    <location>
        <begin position="34"/>
        <end position="80"/>
    </location>
</feature>
<keyword evidence="1" id="KW-0732">Signal</keyword>
<reference evidence="4 5" key="1">
    <citation type="submission" date="2022-07" db="EMBL/GenBank/DDBJ databases">
        <title>Novel species in genus cellulomonas.</title>
        <authorList>
            <person name="Ye L."/>
        </authorList>
    </citation>
    <scope>NUCLEOTIDE SEQUENCE [LARGE SCALE GENOMIC DNA]</scope>
    <source>
        <strain evidence="5">zg-Y338</strain>
    </source>
</reference>
<dbReference type="PROSITE" id="PS51257">
    <property type="entry name" value="PROKAR_LIPOPROTEIN"/>
    <property type="match status" value="1"/>
</dbReference>
<gene>
    <name evidence="4" type="ORF">NP064_11195</name>
</gene>
<dbReference type="InterPro" id="IPR052177">
    <property type="entry name" value="Divisome_Glycosyl_Hydrolase"/>
</dbReference>
<dbReference type="PANTHER" id="PTHR43405:SF1">
    <property type="entry name" value="GLYCOSYL HYDROLASE DIGH"/>
    <property type="match status" value="1"/>
</dbReference>
<dbReference type="Pfam" id="PF02638">
    <property type="entry name" value="GHL10"/>
    <property type="match status" value="1"/>
</dbReference>
<dbReference type="InterPro" id="IPR003790">
    <property type="entry name" value="GHL10"/>
</dbReference>